<dbReference type="RefSeq" id="WP_190998655.1">
    <property type="nucleotide sequence ID" value="NZ_JACXSI010000028.1"/>
</dbReference>
<proteinExistence type="predicted"/>
<dbReference type="GO" id="GO:0005975">
    <property type="term" value="P:carbohydrate metabolic process"/>
    <property type="evidence" value="ECO:0007669"/>
    <property type="project" value="InterPro"/>
</dbReference>
<evidence type="ECO:0000256" key="3">
    <source>
        <dbReference type="ARBA" id="ARBA00023270"/>
    </source>
</evidence>
<evidence type="ECO:0000256" key="2">
    <source>
        <dbReference type="ARBA" id="ARBA00022490"/>
    </source>
</evidence>
<comment type="subcellular location">
    <subcellularLocation>
        <location evidence="1">Cytoplasm</location>
    </subcellularLocation>
</comment>
<name>A0A927CXT1_9BACI</name>
<organism evidence="4 5">
    <name type="scientific">Peribacillus faecalis</name>
    <dbReference type="NCBI Taxonomy" id="2772559"/>
    <lineage>
        <taxon>Bacteria</taxon>
        <taxon>Bacillati</taxon>
        <taxon>Bacillota</taxon>
        <taxon>Bacilli</taxon>
        <taxon>Bacillales</taxon>
        <taxon>Bacillaceae</taxon>
        <taxon>Peribacillus</taxon>
    </lineage>
</organism>
<evidence type="ECO:0000313" key="5">
    <source>
        <dbReference type="Proteomes" id="UP000602076"/>
    </source>
</evidence>
<dbReference type="InterPro" id="IPR018225">
    <property type="entry name" value="Transaldolase_AS"/>
</dbReference>
<dbReference type="Gene3D" id="3.20.20.70">
    <property type="entry name" value="Aldolase class I"/>
    <property type="match status" value="1"/>
</dbReference>
<dbReference type="Proteomes" id="UP000602076">
    <property type="component" value="Unassembled WGS sequence"/>
</dbReference>
<dbReference type="PANTHER" id="PTHR10683:SF36">
    <property type="entry name" value="TRANSALDOLASE"/>
    <property type="match status" value="1"/>
</dbReference>
<evidence type="ECO:0000256" key="1">
    <source>
        <dbReference type="ARBA" id="ARBA00004496"/>
    </source>
</evidence>
<dbReference type="PROSITE" id="PS01054">
    <property type="entry name" value="TRANSALDOLASE_1"/>
    <property type="match status" value="1"/>
</dbReference>
<keyword evidence="3" id="KW-0704">Schiff base</keyword>
<sequence>MQYILDTANIEELQEGFDLFPVEGVTTNPSIIAKEKKPFFEILRSIRHVIGEDAMLHVQVLGDTAGKIVREAHSLRDMVGGNLYIKIPVLPEGLKAIKKLKIEGFKVTATSILTANQALLAAKAGADYVAPYVNRIDNLSGSGVQTVADIVTMFENFNLPTKVVAASFKNAQQVHDVAVVGGHAATVPYDVLKAVVSHPMTDNSIAQFKADWERVYGEGRIICDMKEIEWVSV</sequence>
<dbReference type="GO" id="GO:0016832">
    <property type="term" value="F:aldehyde-lyase activity"/>
    <property type="evidence" value="ECO:0007669"/>
    <property type="project" value="InterPro"/>
</dbReference>
<dbReference type="InterPro" id="IPR001585">
    <property type="entry name" value="TAL/FSA"/>
</dbReference>
<evidence type="ECO:0000313" key="4">
    <source>
        <dbReference type="EMBL" id="MBD3109114.1"/>
    </source>
</evidence>
<dbReference type="SUPFAM" id="SSF51569">
    <property type="entry name" value="Aldolase"/>
    <property type="match status" value="1"/>
</dbReference>
<dbReference type="Pfam" id="PF00923">
    <property type="entry name" value="TAL_FSA"/>
    <property type="match status" value="1"/>
</dbReference>
<dbReference type="InterPro" id="IPR033919">
    <property type="entry name" value="TSA/FSA_arc/bac"/>
</dbReference>
<dbReference type="InterPro" id="IPR013785">
    <property type="entry name" value="Aldolase_TIM"/>
</dbReference>
<protein>
    <submittedName>
        <fullName evidence="4">Fructose-6-phosphate aldolase</fullName>
    </submittedName>
</protein>
<dbReference type="EMBL" id="JACXSI010000028">
    <property type="protein sequence ID" value="MBD3109114.1"/>
    <property type="molecule type" value="Genomic_DNA"/>
</dbReference>
<accession>A0A927CXT1</accession>
<keyword evidence="5" id="KW-1185">Reference proteome</keyword>
<dbReference type="GO" id="GO:0005737">
    <property type="term" value="C:cytoplasm"/>
    <property type="evidence" value="ECO:0007669"/>
    <property type="project" value="UniProtKB-SubCell"/>
</dbReference>
<dbReference type="FunFam" id="3.20.20.70:FF:000018">
    <property type="entry name" value="Probable transaldolase"/>
    <property type="match status" value="1"/>
</dbReference>
<keyword evidence="2" id="KW-0963">Cytoplasm</keyword>
<dbReference type="PANTHER" id="PTHR10683">
    <property type="entry name" value="TRANSALDOLASE"/>
    <property type="match status" value="1"/>
</dbReference>
<comment type="caution">
    <text evidence="4">The sequence shown here is derived from an EMBL/GenBank/DDBJ whole genome shotgun (WGS) entry which is preliminary data.</text>
</comment>
<dbReference type="AlphaFoldDB" id="A0A927CXT1"/>
<dbReference type="CDD" id="cd00956">
    <property type="entry name" value="Transaldolase_FSA"/>
    <property type="match status" value="1"/>
</dbReference>
<dbReference type="NCBIfam" id="NF009299">
    <property type="entry name" value="PRK12656.1"/>
    <property type="match status" value="1"/>
</dbReference>
<gene>
    <name evidence="4" type="ORF">IEO70_12225</name>
</gene>
<reference evidence="4" key="1">
    <citation type="submission" date="2020-09" db="EMBL/GenBank/DDBJ databases">
        <title>Bacillus faecalis sp. nov., a moderately halophilic bacterium isolated from cow faeces.</title>
        <authorList>
            <person name="Jiang L."/>
            <person name="Lee J."/>
        </authorList>
    </citation>
    <scope>NUCLEOTIDE SEQUENCE</scope>
    <source>
        <strain evidence="4">AGMB 02131</strain>
    </source>
</reference>